<dbReference type="EMBL" id="JAWWNJ010000028">
    <property type="protein sequence ID" value="KAK7028583.1"/>
    <property type="molecule type" value="Genomic_DNA"/>
</dbReference>
<evidence type="ECO:0000259" key="1">
    <source>
        <dbReference type="Pfam" id="PF07992"/>
    </source>
</evidence>
<keyword evidence="3" id="KW-1185">Reference proteome</keyword>
<accession>A0AAW0BQA1</accession>
<dbReference type="PANTHER" id="PTHR43735">
    <property type="entry name" value="APOPTOSIS-INDUCING FACTOR 1"/>
    <property type="match status" value="1"/>
</dbReference>
<sequence>MHTFYRGSLSWLATNTKHTQRHIFLRAHIQSLGRTSVKLSRAFPEHGIDSDMLHFDYAIYALGSHLPSPLNLWHAAPDGKPSVQSYCGSKAESIAWLRGKQRAIEDANSVLVVSGGALSIQFATDIAAVYPGKPVTLLHSRTRLLPRFDSEMHTEILQAMESANINVILSERLDLVSSTSGHSTVRTTTGRVIHADLVLLCTSQRPNTELLQSLDSRTVNTNTALTQVLRTMQLALVPPPPPPSPITPALLPACASDNEEDVLAAALAQIALQNESALSAKGGVEAEDAEEEEDEELTTPYPHIFAIGDAANAFGAIPAGHNAYYQAEVAARNVLQLVHGKTDEPLEQYTTNPPISQVDACSRSQSAVLPYLYSDVG</sequence>
<evidence type="ECO:0000313" key="2">
    <source>
        <dbReference type="EMBL" id="KAK7028583.1"/>
    </source>
</evidence>
<comment type="caution">
    <text evidence="2">The sequence shown here is derived from an EMBL/GenBank/DDBJ whole genome shotgun (WGS) entry which is preliminary data.</text>
</comment>
<dbReference type="GO" id="GO:0050660">
    <property type="term" value="F:flavin adenine dinucleotide binding"/>
    <property type="evidence" value="ECO:0007669"/>
    <property type="project" value="TreeGrafter"/>
</dbReference>
<protein>
    <recommendedName>
        <fullName evidence="1">FAD/NAD(P)-binding domain-containing protein</fullName>
    </recommendedName>
</protein>
<gene>
    <name evidence="2" type="ORF">R3P38DRAFT_3518693</name>
</gene>
<dbReference type="Gene3D" id="3.50.50.60">
    <property type="entry name" value="FAD/NAD(P)-binding domain"/>
    <property type="match status" value="2"/>
</dbReference>
<evidence type="ECO:0000313" key="3">
    <source>
        <dbReference type="Proteomes" id="UP001362999"/>
    </source>
</evidence>
<dbReference type="InterPro" id="IPR023753">
    <property type="entry name" value="FAD/NAD-binding_dom"/>
</dbReference>
<dbReference type="AlphaFoldDB" id="A0AAW0BQA1"/>
<dbReference type="InterPro" id="IPR036188">
    <property type="entry name" value="FAD/NAD-bd_sf"/>
</dbReference>
<dbReference type="Pfam" id="PF07992">
    <property type="entry name" value="Pyr_redox_2"/>
    <property type="match status" value="1"/>
</dbReference>
<feature type="domain" description="FAD/NAD(P)-binding" evidence="1">
    <location>
        <begin position="52"/>
        <end position="216"/>
    </location>
</feature>
<reference evidence="2 3" key="1">
    <citation type="journal article" date="2024" name="J Genomics">
        <title>Draft genome sequencing and assembly of Favolaschia claudopus CIRM-BRFM 2984 isolated from oak limbs.</title>
        <authorList>
            <person name="Navarro D."/>
            <person name="Drula E."/>
            <person name="Chaduli D."/>
            <person name="Cazenave R."/>
            <person name="Ahrendt S."/>
            <person name="Wang J."/>
            <person name="Lipzen A."/>
            <person name="Daum C."/>
            <person name="Barry K."/>
            <person name="Grigoriev I.V."/>
            <person name="Favel A."/>
            <person name="Rosso M.N."/>
            <person name="Martin F."/>
        </authorList>
    </citation>
    <scope>NUCLEOTIDE SEQUENCE [LARGE SCALE GENOMIC DNA]</scope>
    <source>
        <strain evidence="2 3">CIRM-BRFM 2984</strain>
    </source>
</reference>
<dbReference type="GO" id="GO:0005737">
    <property type="term" value="C:cytoplasm"/>
    <property type="evidence" value="ECO:0007669"/>
    <property type="project" value="TreeGrafter"/>
</dbReference>
<dbReference type="GO" id="GO:0004174">
    <property type="term" value="F:electron-transferring-flavoprotein dehydrogenase activity"/>
    <property type="evidence" value="ECO:0007669"/>
    <property type="project" value="TreeGrafter"/>
</dbReference>
<name>A0AAW0BQA1_9AGAR</name>
<dbReference type="PANTHER" id="PTHR43735:SF2">
    <property type="entry name" value="FE-REGULATED PROTEIN 8"/>
    <property type="match status" value="1"/>
</dbReference>
<dbReference type="Proteomes" id="UP001362999">
    <property type="component" value="Unassembled WGS sequence"/>
</dbReference>
<organism evidence="2 3">
    <name type="scientific">Favolaschia claudopus</name>
    <dbReference type="NCBI Taxonomy" id="2862362"/>
    <lineage>
        <taxon>Eukaryota</taxon>
        <taxon>Fungi</taxon>
        <taxon>Dikarya</taxon>
        <taxon>Basidiomycota</taxon>
        <taxon>Agaricomycotina</taxon>
        <taxon>Agaricomycetes</taxon>
        <taxon>Agaricomycetidae</taxon>
        <taxon>Agaricales</taxon>
        <taxon>Marasmiineae</taxon>
        <taxon>Mycenaceae</taxon>
        <taxon>Favolaschia</taxon>
    </lineage>
</organism>
<proteinExistence type="predicted"/>
<dbReference type="SUPFAM" id="SSF51905">
    <property type="entry name" value="FAD/NAD(P)-binding domain"/>
    <property type="match status" value="1"/>
</dbReference>